<evidence type="ECO:0000313" key="1">
    <source>
        <dbReference type="EnsemblMetazoa" id="Aqu2.1.11473_001"/>
    </source>
</evidence>
<protein>
    <submittedName>
        <fullName evidence="1">Uncharacterized protein</fullName>
    </submittedName>
</protein>
<dbReference type="AlphaFoldDB" id="A0A1X7TA92"/>
<organism evidence="1">
    <name type="scientific">Amphimedon queenslandica</name>
    <name type="common">Sponge</name>
    <dbReference type="NCBI Taxonomy" id="400682"/>
    <lineage>
        <taxon>Eukaryota</taxon>
        <taxon>Metazoa</taxon>
        <taxon>Porifera</taxon>
        <taxon>Demospongiae</taxon>
        <taxon>Heteroscleromorpha</taxon>
        <taxon>Haplosclerida</taxon>
        <taxon>Niphatidae</taxon>
        <taxon>Amphimedon</taxon>
    </lineage>
</organism>
<proteinExistence type="predicted"/>
<name>A0A1X7TA92_AMPQE</name>
<accession>A0A1X7TA92</accession>
<dbReference type="EnsemblMetazoa" id="Aqu2.1.11473_001">
    <property type="protein sequence ID" value="Aqu2.1.11473_001"/>
    <property type="gene ID" value="Aqu2.1.11473"/>
</dbReference>
<sequence length="54" mass="6330">VLISTLYTRIESIDNLAWYWIMSVQGGSRDRSHDLISTAAPRVNRWECSWHPLQ</sequence>
<reference evidence="1" key="1">
    <citation type="submission" date="2017-05" db="UniProtKB">
        <authorList>
            <consortium name="EnsemblMetazoa"/>
        </authorList>
    </citation>
    <scope>IDENTIFICATION</scope>
</reference>
<dbReference type="InParanoid" id="A0A1X7TA92"/>